<keyword evidence="1" id="KW-0732">Signal</keyword>
<evidence type="ECO:0008006" key="4">
    <source>
        <dbReference type="Google" id="ProtNLM"/>
    </source>
</evidence>
<protein>
    <recommendedName>
        <fullName evidence="4">Lipoprotein</fullName>
    </recommendedName>
</protein>
<dbReference type="PROSITE" id="PS51257">
    <property type="entry name" value="PROKAR_LIPOPROTEIN"/>
    <property type="match status" value="1"/>
</dbReference>
<accession>A0A2W7NH44</accession>
<feature type="chain" id="PRO_5016136816" description="Lipoprotein" evidence="1">
    <location>
        <begin position="25"/>
        <end position="100"/>
    </location>
</feature>
<reference evidence="2 3" key="1">
    <citation type="submission" date="2018-06" db="EMBL/GenBank/DDBJ databases">
        <title>Genomic Encyclopedia of Archaeal and Bacterial Type Strains, Phase II (KMG-II): from individual species to whole genera.</title>
        <authorList>
            <person name="Goeker M."/>
        </authorList>
    </citation>
    <scope>NUCLEOTIDE SEQUENCE [LARGE SCALE GENOMIC DNA]</scope>
    <source>
        <strain evidence="2 3">DSM 22009</strain>
    </source>
</reference>
<dbReference type="EMBL" id="QKZL01000023">
    <property type="protein sequence ID" value="PZX12476.1"/>
    <property type="molecule type" value="Genomic_DNA"/>
</dbReference>
<sequence length="100" mass="10575">MSRARATGKMIVLFAGLLALGACAGPFGDASKPEGALSEDVLEQLSAVAAPYQDLNSARLRPEDGCYWYRHVGPVETTLLPLRTIEGRPICAQDMAQAAG</sequence>
<dbReference type="Proteomes" id="UP000248916">
    <property type="component" value="Unassembled WGS sequence"/>
</dbReference>
<organism evidence="2 3">
    <name type="scientific">Palleronia aestuarii</name>
    <dbReference type="NCBI Taxonomy" id="568105"/>
    <lineage>
        <taxon>Bacteria</taxon>
        <taxon>Pseudomonadati</taxon>
        <taxon>Pseudomonadota</taxon>
        <taxon>Alphaproteobacteria</taxon>
        <taxon>Rhodobacterales</taxon>
        <taxon>Roseobacteraceae</taxon>
        <taxon>Palleronia</taxon>
    </lineage>
</organism>
<keyword evidence="3" id="KW-1185">Reference proteome</keyword>
<comment type="caution">
    <text evidence="2">The sequence shown here is derived from an EMBL/GenBank/DDBJ whole genome shotgun (WGS) entry which is preliminary data.</text>
</comment>
<gene>
    <name evidence="2" type="ORF">LX81_03580</name>
</gene>
<dbReference type="RefSeq" id="WP_373280297.1">
    <property type="nucleotide sequence ID" value="NZ_QKZL01000023.1"/>
</dbReference>
<evidence type="ECO:0000313" key="3">
    <source>
        <dbReference type="Proteomes" id="UP000248916"/>
    </source>
</evidence>
<evidence type="ECO:0000313" key="2">
    <source>
        <dbReference type="EMBL" id="PZX12476.1"/>
    </source>
</evidence>
<feature type="signal peptide" evidence="1">
    <location>
        <begin position="1"/>
        <end position="24"/>
    </location>
</feature>
<dbReference type="AlphaFoldDB" id="A0A2W7NH44"/>
<name>A0A2W7NH44_9RHOB</name>
<proteinExistence type="predicted"/>
<evidence type="ECO:0000256" key="1">
    <source>
        <dbReference type="SAM" id="SignalP"/>
    </source>
</evidence>